<evidence type="ECO:0000256" key="3">
    <source>
        <dbReference type="ARBA" id="ARBA00005989"/>
    </source>
</evidence>
<evidence type="ECO:0000256" key="9">
    <source>
        <dbReference type="SAM" id="Phobius"/>
    </source>
</evidence>
<evidence type="ECO:0000256" key="8">
    <source>
        <dbReference type="ARBA" id="ARBA00023136"/>
    </source>
</evidence>
<dbReference type="Pfam" id="PF13473">
    <property type="entry name" value="Cupredoxin_1"/>
    <property type="match status" value="1"/>
</dbReference>
<feature type="domain" description="EfeO-type cupredoxin-like" evidence="11">
    <location>
        <begin position="307"/>
        <end position="409"/>
    </location>
</feature>
<comment type="similarity">
    <text evidence="4">Belongs to the oxidase-dependent Fe transporter (OFeT) (TC 9.A.10.1) family.</text>
</comment>
<feature type="transmembrane region" description="Helical" evidence="9">
    <location>
        <begin position="146"/>
        <end position="166"/>
    </location>
</feature>
<evidence type="ECO:0000256" key="2">
    <source>
        <dbReference type="ARBA" id="ARBA00004418"/>
    </source>
</evidence>
<evidence type="ECO:0000256" key="4">
    <source>
        <dbReference type="ARBA" id="ARBA00008333"/>
    </source>
</evidence>
<dbReference type="Gene3D" id="1.20.1420.20">
    <property type="entry name" value="M75 peptidase, HXXE motif"/>
    <property type="match status" value="1"/>
</dbReference>
<dbReference type="InterPro" id="IPR018976">
    <property type="entry name" value="Imelysin-like"/>
</dbReference>
<evidence type="ECO:0000256" key="7">
    <source>
        <dbReference type="ARBA" id="ARBA00022989"/>
    </source>
</evidence>
<comment type="subcellular location">
    <subcellularLocation>
        <location evidence="1">Membrane</location>
        <topology evidence="1">Multi-pass membrane protein</topology>
    </subcellularLocation>
    <subcellularLocation>
        <location evidence="2">Periplasm</location>
    </subcellularLocation>
</comment>
<keyword evidence="6" id="KW-0732">Signal</keyword>
<feature type="transmembrane region" description="Helical" evidence="9">
    <location>
        <begin position="178"/>
        <end position="197"/>
    </location>
</feature>
<feature type="transmembrane region" description="Helical" evidence="9">
    <location>
        <begin position="6"/>
        <end position="26"/>
    </location>
</feature>
<dbReference type="Pfam" id="PF03239">
    <property type="entry name" value="FTR1"/>
    <property type="match status" value="1"/>
</dbReference>
<dbReference type="InterPro" id="IPR004923">
    <property type="entry name" value="FTR1/Fip1/EfeU"/>
</dbReference>
<evidence type="ECO:0000259" key="11">
    <source>
        <dbReference type="Pfam" id="PF13473"/>
    </source>
</evidence>
<dbReference type="EMBL" id="JAUFRC010000001">
    <property type="protein sequence ID" value="MDN3711991.1"/>
    <property type="molecule type" value="Genomic_DNA"/>
</dbReference>
<dbReference type="PANTHER" id="PTHR31632:SF2">
    <property type="entry name" value="PLASMA MEMBRANE IRON PERMEASE"/>
    <property type="match status" value="1"/>
</dbReference>
<organism evidence="12 13">
    <name type="scientific">Paracoccus cavernae</name>
    <dbReference type="NCBI Taxonomy" id="1571207"/>
    <lineage>
        <taxon>Bacteria</taxon>
        <taxon>Pseudomonadati</taxon>
        <taxon>Pseudomonadota</taxon>
        <taxon>Alphaproteobacteria</taxon>
        <taxon>Rhodobacterales</taxon>
        <taxon>Paracoccaceae</taxon>
        <taxon>Paracoccus</taxon>
    </lineage>
</organism>
<evidence type="ECO:0000259" key="10">
    <source>
        <dbReference type="Pfam" id="PF09375"/>
    </source>
</evidence>
<keyword evidence="5 9" id="KW-0812">Transmembrane</keyword>
<evidence type="ECO:0000256" key="1">
    <source>
        <dbReference type="ARBA" id="ARBA00004141"/>
    </source>
</evidence>
<dbReference type="InterPro" id="IPR038352">
    <property type="entry name" value="Imelysin_sf"/>
</dbReference>
<comment type="similarity">
    <text evidence="3">Belongs to the EfeM/EfeO family.</text>
</comment>
<comment type="caution">
    <text evidence="12">The sequence shown here is derived from an EMBL/GenBank/DDBJ whole genome shotgun (WGS) entry which is preliminary data.</text>
</comment>
<feature type="transmembrane region" description="Helical" evidence="9">
    <location>
        <begin position="290"/>
        <end position="313"/>
    </location>
</feature>
<feature type="transmembrane region" description="Helical" evidence="9">
    <location>
        <begin position="241"/>
        <end position="261"/>
    </location>
</feature>
<name>A0ABT8D6T8_9RHOB</name>
<dbReference type="InterPro" id="IPR028096">
    <property type="entry name" value="EfeO_Cupredoxin"/>
</dbReference>
<feature type="transmembrane region" description="Helical" evidence="9">
    <location>
        <begin position="109"/>
        <end position="126"/>
    </location>
</feature>
<sequence>MFAPFLIMLREGLEAALIIGILAGYLTRTGRAAQLPAIWAGIFLALSVALLTGAALIMLDASFPQKAQELLEAGIGVIAYVFLITMVLWMHKFGRSVKSDLQGQMDSAFSGGSIWSLVALAFAAVAREGLESVFFLLAIFQQSSGWHAPLGALTGVLVAIVLGWLIHRGALSVNLGKFFRWTSIFIILVAAGIAASVPRALHEAGIWNHLQQPVWNLSETLPESSLFGTLLSGFLGYRESLVLGELLVYLVALVVPLLWILRPRKVVPSPPPNPRRAMSATDPLQPIPRLLFPASLALCVVSAGLFVTALAVAERGATSGQEALTEIRVTEKVCDPMSLTLPAGRQSFRIHNAAQTRPLEWEILDGVMVVAERENIAPGFSADLAVRLMPGEYQITCGLLSSPRGTLTVTATDQSLAEQKQPPVRAMIGPLSEYKVRMMRDAGRLQKTLAKLSAAIEAGDLAKARELYAEARGQWRRIQPVAGRFSDLSQRLDPSPRYLAGGEDDPAFTGFHRLEGALWGTAPKMPQRRMQRSRQWSRMPHLCRRG</sequence>
<feature type="domain" description="Imelysin-like" evidence="10">
    <location>
        <begin position="437"/>
        <end position="526"/>
    </location>
</feature>
<dbReference type="NCBIfam" id="NF041756">
    <property type="entry name" value="EfeU"/>
    <property type="match status" value="1"/>
</dbReference>
<feature type="transmembrane region" description="Helical" evidence="9">
    <location>
        <begin position="70"/>
        <end position="89"/>
    </location>
</feature>
<keyword evidence="7 9" id="KW-1133">Transmembrane helix</keyword>
<protein>
    <submittedName>
        <fullName evidence="12">Iron uptake transporter permease EfeU</fullName>
    </submittedName>
</protein>
<reference evidence="13" key="1">
    <citation type="journal article" date="2019" name="Int. J. Syst. Evol. Microbiol.">
        <title>The Global Catalogue of Microorganisms (GCM) 10K type strain sequencing project: providing services to taxonomists for standard genome sequencing and annotation.</title>
        <authorList>
            <consortium name="The Broad Institute Genomics Platform"/>
            <consortium name="The Broad Institute Genome Sequencing Center for Infectious Disease"/>
            <person name="Wu L."/>
            <person name="Ma J."/>
        </authorList>
    </citation>
    <scope>NUCLEOTIDE SEQUENCE [LARGE SCALE GENOMIC DNA]</scope>
    <source>
        <strain evidence="13">CECT 8482</strain>
    </source>
</reference>
<dbReference type="Pfam" id="PF09375">
    <property type="entry name" value="Peptidase_M75"/>
    <property type="match status" value="1"/>
</dbReference>
<gene>
    <name evidence="12" type="primary">efeU</name>
    <name evidence="12" type="ORF">QWZ10_09525</name>
</gene>
<keyword evidence="8 9" id="KW-0472">Membrane</keyword>
<evidence type="ECO:0000256" key="5">
    <source>
        <dbReference type="ARBA" id="ARBA00022692"/>
    </source>
</evidence>
<dbReference type="CDD" id="cd14656">
    <property type="entry name" value="Imelysin-like_EfeO"/>
    <property type="match status" value="1"/>
</dbReference>
<evidence type="ECO:0000256" key="6">
    <source>
        <dbReference type="ARBA" id="ARBA00022729"/>
    </source>
</evidence>
<proteinExistence type="inferred from homology"/>
<feature type="transmembrane region" description="Helical" evidence="9">
    <location>
        <begin position="38"/>
        <end position="58"/>
    </location>
</feature>
<evidence type="ECO:0000313" key="12">
    <source>
        <dbReference type="EMBL" id="MDN3711991.1"/>
    </source>
</evidence>
<dbReference type="PANTHER" id="PTHR31632">
    <property type="entry name" value="IRON TRANSPORTER FTH1"/>
    <property type="match status" value="1"/>
</dbReference>
<dbReference type="InterPro" id="IPR034981">
    <property type="entry name" value="Imelysin-like_EfeO/Algp7"/>
</dbReference>
<dbReference type="Proteomes" id="UP001243846">
    <property type="component" value="Unassembled WGS sequence"/>
</dbReference>
<evidence type="ECO:0000313" key="13">
    <source>
        <dbReference type="Proteomes" id="UP001243846"/>
    </source>
</evidence>
<accession>A0ABT8D6T8</accession>
<keyword evidence="13" id="KW-1185">Reference proteome</keyword>